<organism evidence="2 3">
    <name type="scientific">Alkalibacter saccharofermentans DSM 14828</name>
    <dbReference type="NCBI Taxonomy" id="1120975"/>
    <lineage>
        <taxon>Bacteria</taxon>
        <taxon>Bacillati</taxon>
        <taxon>Bacillota</taxon>
        <taxon>Clostridia</taxon>
        <taxon>Eubacteriales</taxon>
        <taxon>Eubacteriaceae</taxon>
        <taxon>Alkalibacter</taxon>
    </lineage>
</organism>
<protein>
    <submittedName>
        <fullName evidence="2">Transposase</fullName>
    </submittedName>
</protein>
<dbReference type="AlphaFoldDB" id="A0A1M4UYR7"/>
<dbReference type="RefSeq" id="WP_073269849.1">
    <property type="nucleotide sequence ID" value="NZ_FQTU01000004.1"/>
</dbReference>
<accession>A0A1M4UYR7</accession>
<feature type="coiled-coil region" evidence="1">
    <location>
        <begin position="110"/>
        <end position="148"/>
    </location>
</feature>
<dbReference type="GO" id="GO:0003677">
    <property type="term" value="F:DNA binding"/>
    <property type="evidence" value="ECO:0007669"/>
    <property type="project" value="InterPro"/>
</dbReference>
<gene>
    <name evidence="2" type="ORF">SAMN02746064_00862</name>
</gene>
<dbReference type="GO" id="GO:0006313">
    <property type="term" value="P:DNA transposition"/>
    <property type="evidence" value="ECO:0007669"/>
    <property type="project" value="InterPro"/>
</dbReference>
<dbReference type="STRING" id="1120975.SAMN02746064_00862"/>
<dbReference type="InterPro" id="IPR009057">
    <property type="entry name" value="Homeodomain-like_sf"/>
</dbReference>
<dbReference type="Pfam" id="PF01527">
    <property type="entry name" value="HTH_Tnp_1"/>
    <property type="match status" value="1"/>
</dbReference>
<dbReference type="Proteomes" id="UP000184251">
    <property type="component" value="Unassembled WGS sequence"/>
</dbReference>
<evidence type="ECO:0000313" key="2">
    <source>
        <dbReference type="EMBL" id="SHE61809.1"/>
    </source>
</evidence>
<sequence>MAKYTEEFKLSIIKQMLSPQKKSVSQLEKETGIARQTLFAWKRQAKENGIVITDGEVQTEKWSTKDKFMIVVETASLNNAELSEYCRKKGLYVEQVEAWKDACMQANGGVAQEAEKLSKANKDKEKEIRKLEKELKRKEAALAETAALIVLRKKAQAIWGDNEEE</sequence>
<proteinExistence type="predicted"/>
<dbReference type="SUPFAM" id="SSF46689">
    <property type="entry name" value="Homeodomain-like"/>
    <property type="match status" value="1"/>
</dbReference>
<dbReference type="GO" id="GO:0004803">
    <property type="term" value="F:transposase activity"/>
    <property type="evidence" value="ECO:0007669"/>
    <property type="project" value="InterPro"/>
</dbReference>
<dbReference type="InterPro" id="IPR002514">
    <property type="entry name" value="Transposase_8"/>
</dbReference>
<dbReference type="EMBL" id="FQTU01000004">
    <property type="protein sequence ID" value="SHE61809.1"/>
    <property type="molecule type" value="Genomic_DNA"/>
</dbReference>
<evidence type="ECO:0000313" key="3">
    <source>
        <dbReference type="Proteomes" id="UP000184251"/>
    </source>
</evidence>
<keyword evidence="1" id="KW-0175">Coiled coil</keyword>
<dbReference type="OrthoDB" id="9813126at2"/>
<evidence type="ECO:0000256" key="1">
    <source>
        <dbReference type="SAM" id="Coils"/>
    </source>
</evidence>
<keyword evidence="3" id="KW-1185">Reference proteome</keyword>
<name>A0A1M4UYR7_9FIRM</name>
<reference evidence="2 3" key="1">
    <citation type="submission" date="2016-11" db="EMBL/GenBank/DDBJ databases">
        <authorList>
            <person name="Jaros S."/>
            <person name="Januszkiewicz K."/>
            <person name="Wedrychowicz H."/>
        </authorList>
    </citation>
    <scope>NUCLEOTIDE SEQUENCE [LARGE SCALE GENOMIC DNA]</scope>
    <source>
        <strain evidence="2 3">DSM 14828</strain>
    </source>
</reference>